<dbReference type="Proteomes" id="UP000322139">
    <property type="component" value="Unassembled WGS sequence"/>
</dbReference>
<accession>A0A5D4R8L2</accession>
<protein>
    <submittedName>
        <fullName evidence="1">Uncharacterized protein</fullName>
    </submittedName>
</protein>
<sequence>MENSLTITMEATHSLNFLIYIQNIFLNKTRSKSDLKFPYMPAECQLREDFDVRFRDLWNDISERIADDPSQDQSILIEERNLFYQTLFTENEDSLLEFDLIYKSFGAWWRSLAGGFAVEICMGETLDKVYRGLADLLLEKGIKPRKNLYLNLIYDQCLLADAEPSSYYATLSIEDGFMRYKEIPGRLLHSID</sequence>
<reference evidence="1 2" key="1">
    <citation type="submission" date="2019-08" db="EMBL/GenBank/DDBJ databases">
        <title>Bacillus genomes from the desert of Cuatro Cienegas, Coahuila.</title>
        <authorList>
            <person name="Olmedo-Alvarez G."/>
        </authorList>
    </citation>
    <scope>NUCLEOTIDE SEQUENCE [LARGE SCALE GENOMIC DNA]</scope>
    <source>
        <strain evidence="1 2">CH446_14T</strain>
    </source>
</reference>
<dbReference type="EMBL" id="VTER01000006">
    <property type="protein sequence ID" value="TYS47677.1"/>
    <property type="molecule type" value="Genomic_DNA"/>
</dbReference>
<proteinExistence type="predicted"/>
<comment type="caution">
    <text evidence="1">The sequence shown here is derived from an EMBL/GenBank/DDBJ whole genome shotgun (WGS) entry which is preliminary data.</text>
</comment>
<evidence type="ECO:0000313" key="2">
    <source>
        <dbReference type="Proteomes" id="UP000322139"/>
    </source>
</evidence>
<gene>
    <name evidence="1" type="ORF">FZD51_12095</name>
</gene>
<dbReference type="AlphaFoldDB" id="A0A5D4R8L2"/>
<name>A0A5D4R8L2_9BACI</name>
<organism evidence="1 2">
    <name type="scientific">Bacillus infantis</name>
    <dbReference type="NCBI Taxonomy" id="324767"/>
    <lineage>
        <taxon>Bacteria</taxon>
        <taxon>Bacillati</taxon>
        <taxon>Bacillota</taxon>
        <taxon>Bacilli</taxon>
        <taxon>Bacillales</taxon>
        <taxon>Bacillaceae</taxon>
        <taxon>Bacillus</taxon>
    </lineage>
</organism>
<evidence type="ECO:0000313" key="1">
    <source>
        <dbReference type="EMBL" id="TYS47677.1"/>
    </source>
</evidence>
<dbReference type="RefSeq" id="WP_148975008.1">
    <property type="nucleotide sequence ID" value="NZ_VTER01000006.1"/>
</dbReference>